<evidence type="ECO:0000313" key="2">
    <source>
        <dbReference type="Proteomes" id="UP001196413"/>
    </source>
</evidence>
<evidence type="ECO:0000313" key="1">
    <source>
        <dbReference type="EMBL" id="KAJ1367324.1"/>
    </source>
</evidence>
<accession>A0AAD5WEI4</accession>
<organism evidence="1 2">
    <name type="scientific">Parelaphostrongylus tenuis</name>
    <name type="common">Meningeal worm</name>
    <dbReference type="NCBI Taxonomy" id="148309"/>
    <lineage>
        <taxon>Eukaryota</taxon>
        <taxon>Metazoa</taxon>
        <taxon>Ecdysozoa</taxon>
        <taxon>Nematoda</taxon>
        <taxon>Chromadorea</taxon>
        <taxon>Rhabditida</taxon>
        <taxon>Rhabditina</taxon>
        <taxon>Rhabditomorpha</taxon>
        <taxon>Strongyloidea</taxon>
        <taxon>Metastrongylidae</taxon>
        <taxon>Parelaphostrongylus</taxon>
    </lineage>
</organism>
<comment type="caution">
    <text evidence="1">The sequence shown here is derived from an EMBL/GenBank/DDBJ whole genome shotgun (WGS) entry which is preliminary data.</text>
</comment>
<reference evidence="1" key="1">
    <citation type="submission" date="2021-06" db="EMBL/GenBank/DDBJ databases">
        <title>Parelaphostrongylus tenuis whole genome reference sequence.</title>
        <authorList>
            <person name="Garwood T.J."/>
            <person name="Larsen P.A."/>
            <person name="Fountain-Jones N.M."/>
            <person name="Garbe J.R."/>
            <person name="Macchietto M.G."/>
            <person name="Kania S.A."/>
            <person name="Gerhold R.W."/>
            <person name="Richards J.E."/>
            <person name="Wolf T.M."/>
        </authorList>
    </citation>
    <scope>NUCLEOTIDE SEQUENCE</scope>
    <source>
        <strain evidence="1">MNPRO001-30</strain>
        <tissue evidence="1">Meninges</tissue>
    </source>
</reference>
<protein>
    <submittedName>
        <fullName evidence="1">Uncharacterized protein</fullName>
    </submittedName>
</protein>
<dbReference type="EMBL" id="JAHQIW010005850">
    <property type="protein sequence ID" value="KAJ1367324.1"/>
    <property type="molecule type" value="Genomic_DNA"/>
</dbReference>
<dbReference type="AlphaFoldDB" id="A0AAD5WEI4"/>
<proteinExistence type="predicted"/>
<gene>
    <name evidence="1" type="ORF">KIN20_028219</name>
</gene>
<sequence length="238" mass="25973">MVYSAATDVQAQVPGSASNRGAAHGFVQRLVMQTVLDVLESQARSAFLPDALISTILGQLSVNITYEPMECPAVAITREEMVQMMRPQQHPPRRCIIAGTTVTGICIGGAQEGMCKMSEPNKATITIVPGNYTSVSGTLMTTNLIMANWSRQIWQNVLNRAVRMLASGPFGTNFISASGTVRGKLKLNHDMLNSDTLIYLKFMRNGYKLSCHKCVDTSKCSINMLETNKAMNLNLVIP</sequence>
<name>A0AAD5WEI4_PARTN</name>
<dbReference type="Proteomes" id="UP001196413">
    <property type="component" value="Unassembled WGS sequence"/>
</dbReference>
<keyword evidence="2" id="KW-1185">Reference proteome</keyword>